<sequence>MATDKTTQNAQSTAVNRDESSSENDSKQMTKNSNSQPDHSGAESQEGPNQSQTQQPVQEAGQETGKKSSAPRVKLDMDLDVEVELKAKIKGDLELAILVSSLSAQETYPNWSSVLRGSAVSTQHLRVISLDASNYAAPPSPISIDSCLLPKMKLNYSGAPIMSAYRASRLPVSCRPCREKKRRCDRNQPCSNCTQRRLTCVYDNATRSNYSAESNATLPVSETSSSGAPRDPGAPTTSSLSLAEQMNINKDLLWRITRLENSVFPNGIGPSPAAQPSGGSSSCSTPFSSHTSNKLPTLYYPSSTQLNDLVSKLPPLEQANTLFDHFVATIHPTFGVLHIPSTKVLMHGTYAIANGGKETPKIENVLLLFSIFAGAALAWTDDLLHKLEASKENATLAFECYIENALSIAEDNRTPLSPSVTAISAISTLSHVAINSDDVLPTRVMHLRNRCYLMCREMMIHRLDSPSAQKEREVTGSNAIELEVQRRIWWSMAASDWLMSFSGTSQDGVYTFIPRLMNVLKPRNVDDDILTASGPTPSELPLSVPTDMTMFLLRVRMAEIAREIVDTIPPIADDTTETNYDVILGLDKKLQDLVNDLPTFCKLDAKSTEESREIFQSAYKILELRRMMDDADAKIKFRPERHWAVFLHVTSAALTLAVDLSHNPEVPNAQALKEKVSAAYETLNASRKNAKSLIKGIEKNIEHVMGTLPKQRQANASSTSPATASIANPESSVLDNASTGMDDMPMGTPEDSNWDEYSYQLWSDFLAAVPDLEGFEWTSLLQDVDFDPNNFS</sequence>
<dbReference type="Pfam" id="PF00172">
    <property type="entry name" value="Zn_clus"/>
    <property type="match status" value="1"/>
</dbReference>
<dbReference type="SUPFAM" id="SSF57701">
    <property type="entry name" value="Zn2/Cys6 DNA-binding domain"/>
    <property type="match status" value="1"/>
</dbReference>
<comment type="subcellular location">
    <subcellularLocation>
        <location evidence="1">Nucleus</location>
    </subcellularLocation>
</comment>
<feature type="region of interest" description="Disordered" evidence="4">
    <location>
        <begin position="1"/>
        <end position="73"/>
    </location>
</feature>
<dbReference type="Gene3D" id="4.10.240.10">
    <property type="entry name" value="Zn(2)-C6 fungal-type DNA-binding domain"/>
    <property type="match status" value="1"/>
</dbReference>
<dbReference type="OrthoDB" id="3014581at2759"/>
<dbReference type="InterPro" id="IPR050613">
    <property type="entry name" value="Sec_Metabolite_Reg"/>
</dbReference>
<comment type="caution">
    <text evidence="6">The sequence shown here is derived from an EMBL/GenBank/DDBJ whole genome shotgun (WGS) entry which is preliminary data.</text>
</comment>
<dbReference type="GO" id="GO:0003677">
    <property type="term" value="F:DNA binding"/>
    <property type="evidence" value="ECO:0007669"/>
    <property type="project" value="InterPro"/>
</dbReference>
<dbReference type="InterPro" id="IPR007219">
    <property type="entry name" value="XnlR_reg_dom"/>
</dbReference>
<dbReference type="EMBL" id="JAADJG010000031">
    <property type="protein sequence ID" value="KAF4457256.1"/>
    <property type="molecule type" value="Genomic_DNA"/>
</dbReference>
<evidence type="ECO:0000313" key="6">
    <source>
        <dbReference type="EMBL" id="KAF4457256.1"/>
    </source>
</evidence>
<dbReference type="InterPro" id="IPR001138">
    <property type="entry name" value="Zn2Cys6_DnaBD"/>
</dbReference>
<dbReference type="PROSITE" id="PS00463">
    <property type="entry name" value="ZN2_CY6_FUNGAL_1"/>
    <property type="match status" value="1"/>
</dbReference>
<gene>
    <name evidence="6" type="ORF">F53441_820</name>
</gene>
<proteinExistence type="predicted"/>
<reference evidence="6" key="1">
    <citation type="submission" date="2020-01" db="EMBL/GenBank/DDBJ databases">
        <title>Identification and distribution of gene clusters putatively required for synthesis of sphingolipid metabolism inhibitors in phylogenetically diverse species of the filamentous fungus Fusarium.</title>
        <authorList>
            <person name="Kim H.-S."/>
            <person name="Busman M."/>
            <person name="Brown D.W."/>
            <person name="Divon H."/>
            <person name="Uhlig S."/>
            <person name="Proctor R.H."/>
        </authorList>
    </citation>
    <scope>NUCLEOTIDE SEQUENCE</scope>
    <source>
        <strain evidence="6">NRRL 53441</strain>
    </source>
</reference>
<feature type="compositionally biased region" description="Polar residues" evidence="4">
    <location>
        <begin position="29"/>
        <end position="57"/>
    </location>
</feature>
<dbReference type="GO" id="GO:0008270">
    <property type="term" value="F:zinc ion binding"/>
    <property type="evidence" value="ECO:0007669"/>
    <property type="project" value="InterPro"/>
</dbReference>
<feature type="compositionally biased region" description="Polar residues" evidence="4">
    <location>
        <begin position="212"/>
        <end position="227"/>
    </location>
</feature>
<evidence type="ECO:0000256" key="2">
    <source>
        <dbReference type="ARBA" id="ARBA00022723"/>
    </source>
</evidence>
<feature type="compositionally biased region" description="Low complexity" evidence="4">
    <location>
        <begin position="714"/>
        <end position="729"/>
    </location>
</feature>
<feature type="region of interest" description="Disordered" evidence="4">
    <location>
        <begin position="711"/>
        <end position="752"/>
    </location>
</feature>
<dbReference type="PROSITE" id="PS50048">
    <property type="entry name" value="ZN2_CY6_FUNGAL_2"/>
    <property type="match status" value="1"/>
</dbReference>
<feature type="compositionally biased region" description="Basic and acidic residues" evidence="4">
    <location>
        <begin position="16"/>
        <end position="28"/>
    </location>
</feature>
<keyword evidence="2" id="KW-0479">Metal-binding</keyword>
<dbReference type="PANTHER" id="PTHR31001:SF90">
    <property type="entry name" value="CENTROMERE DNA-BINDING PROTEIN COMPLEX CBF3 SUBUNIT B"/>
    <property type="match status" value="1"/>
</dbReference>
<evidence type="ECO:0000259" key="5">
    <source>
        <dbReference type="PROSITE" id="PS50048"/>
    </source>
</evidence>
<feature type="region of interest" description="Disordered" evidence="4">
    <location>
        <begin position="267"/>
        <end position="288"/>
    </location>
</feature>
<dbReference type="GO" id="GO:0006351">
    <property type="term" value="P:DNA-templated transcription"/>
    <property type="evidence" value="ECO:0007669"/>
    <property type="project" value="InterPro"/>
</dbReference>
<evidence type="ECO:0000256" key="4">
    <source>
        <dbReference type="SAM" id="MobiDB-lite"/>
    </source>
</evidence>
<dbReference type="AlphaFoldDB" id="A0A8H4KW23"/>
<dbReference type="CDD" id="cd00067">
    <property type="entry name" value="GAL4"/>
    <property type="match status" value="1"/>
</dbReference>
<evidence type="ECO:0000256" key="1">
    <source>
        <dbReference type="ARBA" id="ARBA00004123"/>
    </source>
</evidence>
<dbReference type="GO" id="GO:0000981">
    <property type="term" value="F:DNA-binding transcription factor activity, RNA polymerase II-specific"/>
    <property type="evidence" value="ECO:0007669"/>
    <property type="project" value="InterPro"/>
</dbReference>
<keyword evidence="3" id="KW-0539">Nucleus</keyword>
<protein>
    <recommendedName>
        <fullName evidence="5">Zn(2)-C6 fungal-type domain-containing protein</fullName>
    </recommendedName>
</protein>
<feature type="compositionally biased region" description="Polar residues" evidence="4">
    <location>
        <begin position="730"/>
        <end position="739"/>
    </location>
</feature>
<name>A0A8H4KW23_9HYPO</name>
<dbReference type="SMART" id="SM00066">
    <property type="entry name" value="GAL4"/>
    <property type="match status" value="1"/>
</dbReference>
<dbReference type="Pfam" id="PF04082">
    <property type="entry name" value="Fungal_trans"/>
    <property type="match status" value="1"/>
</dbReference>
<dbReference type="InterPro" id="IPR036864">
    <property type="entry name" value="Zn2-C6_fun-type_DNA-bd_sf"/>
</dbReference>
<organism evidence="6 7">
    <name type="scientific">Fusarium austroafricanum</name>
    <dbReference type="NCBI Taxonomy" id="2364996"/>
    <lineage>
        <taxon>Eukaryota</taxon>
        <taxon>Fungi</taxon>
        <taxon>Dikarya</taxon>
        <taxon>Ascomycota</taxon>
        <taxon>Pezizomycotina</taxon>
        <taxon>Sordariomycetes</taxon>
        <taxon>Hypocreomycetidae</taxon>
        <taxon>Hypocreales</taxon>
        <taxon>Nectriaceae</taxon>
        <taxon>Fusarium</taxon>
        <taxon>Fusarium concolor species complex</taxon>
    </lineage>
</organism>
<feature type="compositionally biased region" description="Polar residues" evidence="4">
    <location>
        <begin position="1"/>
        <end position="15"/>
    </location>
</feature>
<feature type="domain" description="Zn(2)-C6 fungal-type" evidence="5">
    <location>
        <begin position="173"/>
        <end position="202"/>
    </location>
</feature>
<accession>A0A8H4KW23</accession>
<dbReference type="PANTHER" id="PTHR31001">
    <property type="entry name" value="UNCHARACTERIZED TRANSCRIPTIONAL REGULATORY PROTEIN"/>
    <property type="match status" value="1"/>
</dbReference>
<feature type="region of interest" description="Disordered" evidence="4">
    <location>
        <begin position="212"/>
        <end position="242"/>
    </location>
</feature>
<dbReference type="GO" id="GO:0005634">
    <property type="term" value="C:nucleus"/>
    <property type="evidence" value="ECO:0007669"/>
    <property type="project" value="UniProtKB-SubCell"/>
</dbReference>
<dbReference type="Proteomes" id="UP000605986">
    <property type="component" value="Unassembled WGS sequence"/>
</dbReference>
<dbReference type="CDD" id="cd12148">
    <property type="entry name" value="fungal_TF_MHR"/>
    <property type="match status" value="1"/>
</dbReference>
<evidence type="ECO:0000256" key="3">
    <source>
        <dbReference type="ARBA" id="ARBA00023242"/>
    </source>
</evidence>
<keyword evidence="7" id="KW-1185">Reference proteome</keyword>
<evidence type="ECO:0000313" key="7">
    <source>
        <dbReference type="Proteomes" id="UP000605986"/>
    </source>
</evidence>